<reference evidence="2" key="1">
    <citation type="submission" date="2020-06" db="EMBL/GenBank/DDBJ databases">
        <authorList>
            <consortium name="Plant Systems Biology data submission"/>
        </authorList>
    </citation>
    <scope>NUCLEOTIDE SEQUENCE</scope>
    <source>
        <strain evidence="2">D6</strain>
    </source>
</reference>
<dbReference type="Proteomes" id="UP001153069">
    <property type="component" value="Unassembled WGS sequence"/>
</dbReference>
<dbReference type="EMBL" id="CAICTM010000490">
    <property type="protein sequence ID" value="CAB9511571.1"/>
    <property type="molecule type" value="Genomic_DNA"/>
</dbReference>
<proteinExistence type="predicted"/>
<evidence type="ECO:0000313" key="3">
    <source>
        <dbReference type="Proteomes" id="UP001153069"/>
    </source>
</evidence>
<organism evidence="2 3">
    <name type="scientific">Seminavis robusta</name>
    <dbReference type="NCBI Taxonomy" id="568900"/>
    <lineage>
        <taxon>Eukaryota</taxon>
        <taxon>Sar</taxon>
        <taxon>Stramenopiles</taxon>
        <taxon>Ochrophyta</taxon>
        <taxon>Bacillariophyta</taxon>
        <taxon>Bacillariophyceae</taxon>
        <taxon>Bacillariophycidae</taxon>
        <taxon>Naviculales</taxon>
        <taxon>Naviculaceae</taxon>
        <taxon>Seminavis</taxon>
    </lineage>
</organism>
<feature type="region of interest" description="Disordered" evidence="1">
    <location>
        <begin position="67"/>
        <end position="109"/>
    </location>
</feature>
<gene>
    <name evidence="2" type="ORF">SEMRO_491_G153681.1</name>
</gene>
<sequence>MFGKLTSADSSLTSSSGHVLVGLRRASGWVVNKRSSSVPREKQQDEDTVTTIPQEHEEALHFAAPVAPRGRHRYPGARQAQGRCIERRSHSQQQAQVTKGARGHPTKSVPTESFVSFPLRHSCSRQITPAICWPEDTVHIVD</sequence>
<comment type="caution">
    <text evidence="2">The sequence shown here is derived from an EMBL/GenBank/DDBJ whole genome shotgun (WGS) entry which is preliminary data.</text>
</comment>
<name>A0A9N8HEU9_9STRA</name>
<evidence type="ECO:0000313" key="2">
    <source>
        <dbReference type="EMBL" id="CAB9511571.1"/>
    </source>
</evidence>
<accession>A0A9N8HEU9</accession>
<protein>
    <submittedName>
        <fullName evidence="2">Uncharacterized protein</fullName>
    </submittedName>
</protein>
<dbReference type="AlphaFoldDB" id="A0A9N8HEU9"/>
<keyword evidence="3" id="KW-1185">Reference proteome</keyword>
<evidence type="ECO:0000256" key="1">
    <source>
        <dbReference type="SAM" id="MobiDB-lite"/>
    </source>
</evidence>